<dbReference type="Gene3D" id="2.60.40.1120">
    <property type="entry name" value="Carboxypeptidase-like, regulatory domain"/>
    <property type="match status" value="1"/>
</dbReference>
<evidence type="ECO:0000256" key="5">
    <source>
        <dbReference type="ARBA" id="ARBA00022729"/>
    </source>
</evidence>
<dbReference type="GO" id="GO:0015344">
    <property type="term" value="F:siderophore uptake transmembrane transporter activity"/>
    <property type="evidence" value="ECO:0007669"/>
    <property type="project" value="TreeGrafter"/>
</dbReference>
<evidence type="ECO:0000313" key="15">
    <source>
        <dbReference type="Proteomes" id="UP000264217"/>
    </source>
</evidence>
<evidence type="ECO:0000256" key="9">
    <source>
        <dbReference type="ARBA" id="ARBA00023237"/>
    </source>
</evidence>
<evidence type="ECO:0000256" key="3">
    <source>
        <dbReference type="ARBA" id="ARBA00022452"/>
    </source>
</evidence>
<dbReference type="InterPro" id="IPR036942">
    <property type="entry name" value="Beta-barrel_TonB_sf"/>
</dbReference>
<dbReference type="GO" id="GO:0009279">
    <property type="term" value="C:cell outer membrane"/>
    <property type="evidence" value="ECO:0007669"/>
    <property type="project" value="UniProtKB-SubCell"/>
</dbReference>
<dbReference type="InterPro" id="IPR023996">
    <property type="entry name" value="TonB-dep_OMP_SusC/RagA"/>
</dbReference>
<evidence type="ECO:0000259" key="12">
    <source>
        <dbReference type="Pfam" id="PF00593"/>
    </source>
</evidence>
<dbReference type="Proteomes" id="UP000264217">
    <property type="component" value="Unassembled WGS sequence"/>
</dbReference>
<keyword evidence="15" id="KW-1185">Reference proteome</keyword>
<name>A0A372NV23_9SPHI</name>
<comment type="caution">
    <text evidence="14">The sequence shown here is derived from an EMBL/GenBank/DDBJ whole genome shotgun (WGS) entry which is preliminary data.</text>
</comment>
<dbReference type="Gene3D" id="2.170.130.10">
    <property type="entry name" value="TonB-dependent receptor, plug domain"/>
    <property type="match status" value="1"/>
</dbReference>
<evidence type="ECO:0000256" key="8">
    <source>
        <dbReference type="ARBA" id="ARBA00023170"/>
    </source>
</evidence>
<evidence type="ECO:0000256" key="11">
    <source>
        <dbReference type="RuleBase" id="RU003357"/>
    </source>
</evidence>
<comment type="similarity">
    <text evidence="10 11">Belongs to the TonB-dependent receptor family.</text>
</comment>
<gene>
    <name evidence="14" type="ORF">D0C36_00030</name>
</gene>
<evidence type="ECO:0000256" key="10">
    <source>
        <dbReference type="PROSITE-ProRule" id="PRU01360"/>
    </source>
</evidence>
<keyword evidence="9 10" id="KW-0998">Cell outer membrane</keyword>
<dbReference type="Pfam" id="PF00593">
    <property type="entry name" value="TonB_dep_Rec_b-barrel"/>
    <property type="match status" value="1"/>
</dbReference>
<dbReference type="NCBIfam" id="TIGR04056">
    <property type="entry name" value="OMP_RagA_SusC"/>
    <property type="match status" value="1"/>
</dbReference>
<dbReference type="Pfam" id="PF07715">
    <property type="entry name" value="Plug"/>
    <property type="match status" value="1"/>
</dbReference>
<evidence type="ECO:0000256" key="2">
    <source>
        <dbReference type="ARBA" id="ARBA00022448"/>
    </source>
</evidence>
<protein>
    <submittedName>
        <fullName evidence="14">SusC/RagA family TonB-linked outer membrane protein</fullName>
    </submittedName>
</protein>
<dbReference type="PROSITE" id="PS52016">
    <property type="entry name" value="TONB_DEPENDENT_REC_3"/>
    <property type="match status" value="1"/>
</dbReference>
<evidence type="ECO:0000259" key="13">
    <source>
        <dbReference type="Pfam" id="PF07715"/>
    </source>
</evidence>
<dbReference type="InterPro" id="IPR037066">
    <property type="entry name" value="Plug_dom_sf"/>
</dbReference>
<keyword evidence="7 10" id="KW-0472">Membrane</keyword>
<dbReference type="GO" id="GO:0044718">
    <property type="term" value="P:siderophore transmembrane transport"/>
    <property type="evidence" value="ECO:0007669"/>
    <property type="project" value="TreeGrafter"/>
</dbReference>
<feature type="domain" description="TonB-dependent receptor-like beta-barrel" evidence="12">
    <location>
        <begin position="358"/>
        <end position="949"/>
    </location>
</feature>
<keyword evidence="5" id="KW-0732">Signal</keyword>
<dbReference type="InterPro" id="IPR012910">
    <property type="entry name" value="Plug_dom"/>
</dbReference>
<comment type="subcellular location">
    <subcellularLocation>
        <location evidence="1 10">Cell outer membrane</location>
        <topology evidence="1 10">Multi-pass membrane protein</topology>
    </subcellularLocation>
</comment>
<evidence type="ECO:0000256" key="6">
    <source>
        <dbReference type="ARBA" id="ARBA00023077"/>
    </source>
</evidence>
<evidence type="ECO:0000256" key="1">
    <source>
        <dbReference type="ARBA" id="ARBA00004571"/>
    </source>
</evidence>
<evidence type="ECO:0000313" key="14">
    <source>
        <dbReference type="EMBL" id="RFZ93990.1"/>
    </source>
</evidence>
<dbReference type="EMBL" id="QWDC01000001">
    <property type="protein sequence ID" value="RFZ93990.1"/>
    <property type="molecule type" value="Genomic_DNA"/>
</dbReference>
<dbReference type="SUPFAM" id="SSF56935">
    <property type="entry name" value="Porins"/>
    <property type="match status" value="1"/>
</dbReference>
<keyword evidence="3 10" id="KW-1134">Transmembrane beta strand</keyword>
<reference evidence="14 15" key="1">
    <citation type="submission" date="2018-08" db="EMBL/GenBank/DDBJ databases">
        <title>Mucilaginibacter sp. MYSH2.</title>
        <authorList>
            <person name="Seo T."/>
        </authorList>
    </citation>
    <scope>NUCLEOTIDE SEQUENCE [LARGE SCALE GENOMIC DNA]</scope>
    <source>
        <strain evidence="14 15">MYSH2</strain>
    </source>
</reference>
<dbReference type="InterPro" id="IPR039426">
    <property type="entry name" value="TonB-dep_rcpt-like"/>
</dbReference>
<dbReference type="RefSeq" id="WP_117389556.1">
    <property type="nucleotide sequence ID" value="NZ_QWDC01000001.1"/>
</dbReference>
<evidence type="ECO:0000256" key="7">
    <source>
        <dbReference type="ARBA" id="ARBA00023136"/>
    </source>
</evidence>
<dbReference type="PANTHER" id="PTHR30069">
    <property type="entry name" value="TONB-DEPENDENT OUTER MEMBRANE RECEPTOR"/>
    <property type="match status" value="1"/>
</dbReference>
<dbReference type="InterPro" id="IPR008969">
    <property type="entry name" value="CarboxyPept-like_regulatory"/>
</dbReference>
<accession>A0A372NV23</accession>
<keyword evidence="4 10" id="KW-0812">Transmembrane</keyword>
<keyword evidence="6 11" id="KW-0798">TonB box</keyword>
<dbReference type="Gene3D" id="2.40.170.20">
    <property type="entry name" value="TonB-dependent receptor, beta-barrel domain"/>
    <property type="match status" value="1"/>
</dbReference>
<dbReference type="SUPFAM" id="SSF49464">
    <property type="entry name" value="Carboxypeptidase regulatory domain-like"/>
    <property type="match status" value="1"/>
</dbReference>
<dbReference type="PANTHER" id="PTHR30069:SF29">
    <property type="entry name" value="HEMOGLOBIN AND HEMOGLOBIN-HAPTOGLOBIN-BINDING PROTEIN 1-RELATED"/>
    <property type="match status" value="1"/>
</dbReference>
<dbReference type="Pfam" id="PF13715">
    <property type="entry name" value="CarbopepD_reg_2"/>
    <property type="match status" value="1"/>
</dbReference>
<dbReference type="InterPro" id="IPR023997">
    <property type="entry name" value="TonB-dep_OMP_SusC/RagA_CS"/>
</dbReference>
<proteinExistence type="inferred from homology"/>
<dbReference type="NCBIfam" id="TIGR04057">
    <property type="entry name" value="SusC_RagA_signa"/>
    <property type="match status" value="1"/>
</dbReference>
<sequence length="994" mass="108775">MGSTITKSIWLKSLLFLFFVVIVQQSIAQTGEVKIAGVVYDEGGVTMPGVTVRLKGSTRGATTDANGRYTFSVPNTTGIIVATYLGYKPLETPMDGKTAMNLTLIAEPKSLNEVVVIGYGTQKREMVTSSIATVKSEDFNKGVISDPLTLITGKVAGLAISRVNGSDPNSSAEFSLRGAVSVEGTSSPLVVIDGVPGGDLRTIAPQDIESYDILRDGSAAAIYGSRATGGVIIITTKKGATGPTRVTYNGYIATETVAKRYDVLTGDQYREFAKQIGFEPNDGGANTDWFKELTRKPVNHGHNLSVNGGTGKTTYNASVNYQGYQGIDLTTSRKFLNASGRLNTKALNDKLDFSVNITNSFDNKRFAEYYGFGQALNINPTYPVRNPDGTFYETPTVGFGSQWNPVANTVYNTNDSKESRFLGNTRLSYAILPSLKADVSYSLLKTSYLTGSYTSRDLLYMQTSGLGGTASRSTAETTNNILEATLNYSKQIKEHNFSVLAGYSYQNEFNEGFNAGNNYFNTDAYLYYNLGAGAALRDFSLNNRGGVFLGSYGTEWTLLSYFGRATYDFKDRYLFSATLRREGASKLGASNKWANFVAVSGGWIISKESFMQDVDFVKNLKIRAGYGVTGNQQGLQPYQSLALYGPYPYGTNSGYMGNGVWVPSAGPTLNSNPNLRWETKKEYNIGLEFTLFKSGWLSGSVDYYTRRINDLIGNYYAQVPSQIYPLIFANAGLMTNKGVELTLNAKAINNANFKWNIGFVGSYNKNKVVSISNDQFQGTAHGITDIGVGNMQRIAPGYPVSVFYGKKFAGFADDGGWLFYNQAGQKVTADNVTDEDNFYLGNSVPQYNLGLTNSFSYKNFDFSVLVRSGLGFKAVNGKRLFHENITQASTVNFFTSVLKDYVNAPPTFSSYYLENGNYLKIDNVTLGYTVPVKKSNYLRSLRFSVAATNLVTITKFSGMDPELGLNPFSSTGVEYNSNYYPRTRSFTFGVTADF</sequence>
<dbReference type="OrthoDB" id="9768177at2"/>
<keyword evidence="2 10" id="KW-0813">Transport</keyword>
<organism evidence="14 15">
    <name type="scientific">Mucilaginibacter conchicola</name>
    <dbReference type="NCBI Taxonomy" id="2303333"/>
    <lineage>
        <taxon>Bacteria</taxon>
        <taxon>Pseudomonadati</taxon>
        <taxon>Bacteroidota</taxon>
        <taxon>Sphingobacteriia</taxon>
        <taxon>Sphingobacteriales</taxon>
        <taxon>Sphingobacteriaceae</taxon>
        <taxon>Mucilaginibacter</taxon>
    </lineage>
</organism>
<evidence type="ECO:0000256" key="4">
    <source>
        <dbReference type="ARBA" id="ARBA00022692"/>
    </source>
</evidence>
<feature type="domain" description="TonB-dependent receptor plug" evidence="13">
    <location>
        <begin position="126"/>
        <end position="231"/>
    </location>
</feature>
<keyword evidence="8" id="KW-0675">Receptor</keyword>
<dbReference type="InterPro" id="IPR000531">
    <property type="entry name" value="Beta-barrel_TonB"/>
</dbReference>
<dbReference type="AlphaFoldDB" id="A0A372NV23"/>